<keyword evidence="4 7" id="KW-1133">Transmembrane helix</keyword>
<name>B7G1F8_PHATC</name>
<feature type="transmembrane region" description="Helical" evidence="7">
    <location>
        <begin position="119"/>
        <end position="136"/>
    </location>
</feature>
<feature type="transmembrane region" description="Helical" evidence="7">
    <location>
        <begin position="84"/>
        <end position="107"/>
    </location>
</feature>
<dbReference type="InterPro" id="IPR051951">
    <property type="entry name" value="UNC-93_regulatory"/>
</dbReference>
<evidence type="ECO:0000313" key="8">
    <source>
        <dbReference type="EMBL" id="EEC47675.1"/>
    </source>
</evidence>
<feature type="transmembrane region" description="Helical" evidence="7">
    <location>
        <begin position="212"/>
        <end position="230"/>
    </location>
</feature>
<gene>
    <name evidence="8" type="ORF">PHATRDRAFT_46500</name>
</gene>
<reference evidence="9" key="2">
    <citation type="submission" date="2008-08" db="EMBL/GenBank/DDBJ databases">
        <authorList>
            <consortium name="Diatom Consortium"/>
            <person name="Grigoriev I."/>
            <person name="Grimwood J."/>
            <person name="Kuo A."/>
            <person name="Otillar R.P."/>
            <person name="Salamov A."/>
            <person name="Detter J.C."/>
            <person name="Lindquist E."/>
            <person name="Shapiro H."/>
            <person name="Lucas S."/>
            <person name="Glavina del Rio T."/>
            <person name="Pitluck S."/>
            <person name="Rokhsar D."/>
            <person name="Bowler C."/>
        </authorList>
    </citation>
    <scope>GENOME REANNOTATION</scope>
    <source>
        <strain evidence="9">CCAP 1055/1</strain>
    </source>
</reference>
<dbReference type="Pfam" id="PF07690">
    <property type="entry name" value="MFS_1"/>
    <property type="match status" value="1"/>
</dbReference>
<evidence type="ECO:0000256" key="7">
    <source>
        <dbReference type="SAM" id="Phobius"/>
    </source>
</evidence>
<dbReference type="GeneID" id="7201585"/>
<evidence type="ECO:0000256" key="3">
    <source>
        <dbReference type="ARBA" id="ARBA00022692"/>
    </source>
</evidence>
<feature type="compositionally biased region" description="Basic and acidic residues" evidence="6">
    <location>
        <begin position="8"/>
        <end position="20"/>
    </location>
</feature>
<feature type="region of interest" description="Disordered" evidence="6">
    <location>
        <begin position="1"/>
        <end position="63"/>
    </location>
</feature>
<feature type="compositionally biased region" description="Low complexity" evidence="6">
    <location>
        <begin position="39"/>
        <end position="54"/>
    </location>
</feature>
<evidence type="ECO:0000256" key="1">
    <source>
        <dbReference type="ARBA" id="ARBA00004141"/>
    </source>
</evidence>
<dbReference type="Gene3D" id="1.20.1250.20">
    <property type="entry name" value="MFS general substrate transporter like domains"/>
    <property type="match status" value="1"/>
</dbReference>
<feature type="transmembrane region" description="Helical" evidence="7">
    <location>
        <begin position="173"/>
        <end position="192"/>
    </location>
</feature>
<dbReference type="PaxDb" id="2850-Phatr46500"/>
<dbReference type="EMBL" id="CM000613">
    <property type="protein sequence ID" value="EEC47675.1"/>
    <property type="molecule type" value="Genomic_DNA"/>
</dbReference>
<organism evidence="8 9">
    <name type="scientific">Phaeodactylum tricornutum (strain CCAP 1055/1)</name>
    <dbReference type="NCBI Taxonomy" id="556484"/>
    <lineage>
        <taxon>Eukaryota</taxon>
        <taxon>Sar</taxon>
        <taxon>Stramenopiles</taxon>
        <taxon>Ochrophyta</taxon>
        <taxon>Bacillariophyta</taxon>
        <taxon>Bacillariophyceae</taxon>
        <taxon>Bacillariophycidae</taxon>
        <taxon>Naviculales</taxon>
        <taxon>Phaeodactylaceae</taxon>
        <taxon>Phaeodactylum</taxon>
    </lineage>
</organism>
<dbReference type="PANTHER" id="PTHR19444">
    <property type="entry name" value="UNC-93 RELATED"/>
    <property type="match status" value="1"/>
</dbReference>
<dbReference type="GO" id="GO:0022857">
    <property type="term" value="F:transmembrane transporter activity"/>
    <property type="evidence" value="ECO:0007669"/>
    <property type="project" value="InterPro"/>
</dbReference>
<dbReference type="GO" id="GO:0016020">
    <property type="term" value="C:membrane"/>
    <property type="evidence" value="ECO:0007669"/>
    <property type="project" value="UniProtKB-SubCell"/>
</dbReference>
<evidence type="ECO:0000256" key="5">
    <source>
        <dbReference type="ARBA" id="ARBA00023136"/>
    </source>
</evidence>
<dbReference type="AlphaFoldDB" id="B7G1F8"/>
<comment type="similarity">
    <text evidence="2">Belongs to the unc-93 family.</text>
</comment>
<dbReference type="OrthoDB" id="425072at2759"/>
<dbReference type="InterPro" id="IPR036259">
    <property type="entry name" value="MFS_trans_sf"/>
</dbReference>
<sequence>MNMIPEDASARAEERTKDGELAALEMTSRPARSSFELYTTTDTDSSKTTANSTTSDEDTTSGLLSSLHDVPRDTVGAQRVWRNFVLFSVLVAAVPSAALACLALASARLGSILGSWQSSVLYITYTSSAVLGLTSWTGKRLGSKRAVTVGMILFGAYVASFGLSTVHPQFAQAWALSGAALGGVGAGVLWTSQGVYFTQASEDYSLRVGQDWEASTSLLGGIFAFVFLGGGNPIMGMYRVHEYPTVFDDSTQPCSTFTATVSLLLRDAKMKYMIGLNAAFGFSGAFLNSFVSGEVVPMALQDSNSSYVGVLVALHGGVAALASVGFSRMAQHTGKGPILILGAVAFALVALPFLCRPALESWNWQLLVAVYSLQGIGRATFEGTLKATFADYFSYEKEGAFANIISQNGLASGIGYGSLSRLSCSSPSAYCIKYRDNSLHNLFVLASLVVATSALAILGYVRAASLFRAEGEGPDPLVEYQKRSISSYCNSWLSTNGSTINRQTYQTLNVSDTERVIDKDDATRGLPEVS</sequence>
<evidence type="ECO:0000313" key="9">
    <source>
        <dbReference type="Proteomes" id="UP000000759"/>
    </source>
</evidence>
<dbReference type="KEGG" id="pti:PHATRDRAFT_46500"/>
<dbReference type="SUPFAM" id="SSF103473">
    <property type="entry name" value="MFS general substrate transporter"/>
    <property type="match status" value="1"/>
</dbReference>
<accession>B7G1F8</accession>
<proteinExistence type="inferred from homology"/>
<keyword evidence="9" id="KW-1185">Reference proteome</keyword>
<dbReference type="Proteomes" id="UP000000759">
    <property type="component" value="Chromosome 10"/>
</dbReference>
<dbReference type="HOGENOM" id="CLU_557222_0_0_1"/>
<keyword evidence="5 7" id="KW-0472">Membrane</keyword>
<feature type="transmembrane region" description="Helical" evidence="7">
    <location>
        <begin position="442"/>
        <end position="461"/>
    </location>
</feature>
<evidence type="ECO:0000256" key="4">
    <source>
        <dbReference type="ARBA" id="ARBA00022989"/>
    </source>
</evidence>
<dbReference type="RefSeq" id="XP_002181023.1">
    <property type="nucleotide sequence ID" value="XM_002180987.1"/>
</dbReference>
<feature type="transmembrane region" description="Helical" evidence="7">
    <location>
        <begin position="272"/>
        <end position="291"/>
    </location>
</feature>
<keyword evidence="3 7" id="KW-0812">Transmembrane</keyword>
<evidence type="ECO:0000256" key="6">
    <source>
        <dbReference type="SAM" id="MobiDB-lite"/>
    </source>
</evidence>
<reference evidence="8 9" key="1">
    <citation type="journal article" date="2008" name="Nature">
        <title>The Phaeodactylum genome reveals the evolutionary history of diatom genomes.</title>
        <authorList>
            <person name="Bowler C."/>
            <person name="Allen A.E."/>
            <person name="Badger J.H."/>
            <person name="Grimwood J."/>
            <person name="Jabbari K."/>
            <person name="Kuo A."/>
            <person name="Maheswari U."/>
            <person name="Martens C."/>
            <person name="Maumus F."/>
            <person name="Otillar R.P."/>
            <person name="Rayko E."/>
            <person name="Salamov A."/>
            <person name="Vandepoele K."/>
            <person name="Beszteri B."/>
            <person name="Gruber A."/>
            <person name="Heijde M."/>
            <person name="Katinka M."/>
            <person name="Mock T."/>
            <person name="Valentin K."/>
            <person name="Verret F."/>
            <person name="Berges J.A."/>
            <person name="Brownlee C."/>
            <person name="Cadoret J.P."/>
            <person name="Chiovitti A."/>
            <person name="Choi C.J."/>
            <person name="Coesel S."/>
            <person name="De Martino A."/>
            <person name="Detter J.C."/>
            <person name="Durkin C."/>
            <person name="Falciatore A."/>
            <person name="Fournet J."/>
            <person name="Haruta M."/>
            <person name="Huysman M.J."/>
            <person name="Jenkins B.D."/>
            <person name="Jiroutova K."/>
            <person name="Jorgensen R.E."/>
            <person name="Joubert Y."/>
            <person name="Kaplan A."/>
            <person name="Kroger N."/>
            <person name="Kroth P.G."/>
            <person name="La Roche J."/>
            <person name="Lindquist E."/>
            <person name="Lommer M."/>
            <person name="Martin-Jezequel V."/>
            <person name="Lopez P.J."/>
            <person name="Lucas S."/>
            <person name="Mangogna M."/>
            <person name="McGinnis K."/>
            <person name="Medlin L.K."/>
            <person name="Montsant A."/>
            <person name="Oudot-Le Secq M.P."/>
            <person name="Napoli C."/>
            <person name="Obornik M."/>
            <person name="Parker M.S."/>
            <person name="Petit J.L."/>
            <person name="Porcel B.M."/>
            <person name="Poulsen N."/>
            <person name="Robison M."/>
            <person name="Rychlewski L."/>
            <person name="Rynearson T.A."/>
            <person name="Schmutz J."/>
            <person name="Shapiro H."/>
            <person name="Siaut M."/>
            <person name="Stanley M."/>
            <person name="Sussman M.R."/>
            <person name="Taylor A.R."/>
            <person name="Vardi A."/>
            <person name="von Dassow P."/>
            <person name="Vyverman W."/>
            <person name="Willis A."/>
            <person name="Wyrwicz L.S."/>
            <person name="Rokhsar D.S."/>
            <person name="Weissenbach J."/>
            <person name="Armbrust E.V."/>
            <person name="Green B.R."/>
            <person name="Van de Peer Y."/>
            <person name="Grigoriev I.V."/>
        </authorList>
    </citation>
    <scope>NUCLEOTIDE SEQUENCE [LARGE SCALE GENOMIC DNA]</scope>
    <source>
        <strain evidence="8 9">CCAP 1055/1</strain>
    </source>
</reference>
<feature type="transmembrane region" description="Helical" evidence="7">
    <location>
        <begin position="306"/>
        <end position="326"/>
    </location>
</feature>
<feature type="transmembrane region" description="Helical" evidence="7">
    <location>
        <begin position="148"/>
        <end position="166"/>
    </location>
</feature>
<evidence type="ECO:0000256" key="2">
    <source>
        <dbReference type="ARBA" id="ARBA00009172"/>
    </source>
</evidence>
<dbReference type="InterPro" id="IPR010291">
    <property type="entry name" value="Ion_channel_UNC-93"/>
</dbReference>
<dbReference type="InterPro" id="IPR011701">
    <property type="entry name" value="MFS"/>
</dbReference>
<dbReference type="eggNOG" id="ENOG502S2TS">
    <property type="taxonomic scope" value="Eukaryota"/>
</dbReference>
<dbReference type="InParanoid" id="B7G1F8"/>
<dbReference type="Pfam" id="PF05978">
    <property type="entry name" value="UNC-93"/>
    <property type="match status" value="1"/>
</dbReference>
<comment type="subcellular location">
    <subcellularLocation>
        <location evidence="1">Membrane</location>
        <topology evidence="1">Multi-pass membrane protein</topology>
    </subcellularLocation>
</comment>
<protein>
    <submittedName>
        <fullName evidence="8">Uncharacterized protein</fullName>
    </submittedName>
</protein>
<feature type="transmembrane region" description="Helical" evidence="7">
    <location>
        <begin position="338"/>
        <end position="359"/>
    </location>
</feature>
<dbReference type="PANTHER" id="PTHR19444:SF13">
    <property type="entry name" value="PROTEIN UNC-93 HOMOLOG A"/>
    <property type="match status" value="1"/>
</dbReference>